<dbReference type="Proteomes" id="UP001190700">
    <property type="component" value="Unassembled WGS sequence"/>
</dbReference>
<evidence type="ECO:0000313" key="2">
    <source>
        <dbReference type="Proteomes" id="UP001190700"/>
    </source>
</evidence>
<reference evidence="1 2" key="1">
    <citation type="journal article" date="2015" name="Genome Biol. Evol.">
        <title>Comparative Genomics of a Bacterivorous Green Alga Reveals Evolutionary Causalities and Consequences of Phago-Mixotrophic Mode of Nutrition.</title>
        <authorList>
            <person name="Burns J.A."/>
            <person name="Paasch A."/>
            <person name="Narechania A."/>
            <person name="Kim E."/>
        </authorList>
    </citation>
    <scope>NUCLEOTIDE SEQUENCE [LARGE SCALE GENOMIC DNA]</scope>
    <source>
        <strain evidence="1 2">PLY_AMNH</strain>
    </source>
</reference>
<keyword evidence="2" id="KW-1185">Reference proteome</keyword>
<comment type="caution">
    <text evidence="1">The sequence shown here is derived from an EMBL/GenBank/DDBJ whole genome shotgun (WGS) entry which is preliminary data.</text>
</comment>
<proteinExistence type="predicted"/>
<name>A0AAE0EX57_9CHLO</name>
<protein>
    <submittedName>
        <fullName evidence="1">Uncharacterized protein</fullName>
    </submittedName>
</protein>
<gene>
    <name evidence="1" type="ORF">CYMTET_46861</name>
</gene>
<accession>A0AAE0EX57</accession>
<dbReference type="EMBL" id="LGRX02032829">
    <property type="protein sequence ID" value="KAK3243489.1"/>
    <property type="molecule type" value="Genomic_DNA"/>
</dbReference>
<dbReference type="AlphaFoldDB" id="A0AAE0EX57"/>
<sequence length="122" mass="13429">MSSSITLPTLDGAANNKKAFKVMKKRFKVEANVAKGKEFPLQHRCLRPAAWRKNNELESAMTTAYDVSQALQGHEGVGLDKEYILASALHNDLTSTVLPVVSGVGEIETWDEVHFENLSSDV</sequence>
<organism evidence="1 2">
    <name type="scientific">Cymbomonas tetramitiformis</name>
    <dbReference type="NCBI Taxonomy" id="36881"/>
    <lineage>
        <taxon>Eukaryota</taxon>
        <taxon>Viridiplantae</taxon>
        <taxon>Chlorophyta</taxon>
        <taxon>Pyramimonadophyceae</taxon>
        <taxon>Pyramimonadales</taxon>
        <taxon>Pyramimonadaceae</taxon>
        <taxon>Cymbomonas</taxon>
    </lineage>
</organism>
<evidence type="ECO:0000313" key="1">
    <source>
        <dbReference type="EMBL" id="KAK3243489.1"/>
    </source>
</evidence>